<proteinExistence type="predicted"/>
<evidence type="ECO:0000313" key="1">
    <source>
        <dbReference type="EMBL" id="CAA6806270.1"/>
    </source>
</evidence>
<accession>A0A6S6SUP1</accession>
<sequence length="39" mass="4410">MKFFNNDDLGKLILRLMIGGLMLFHGISKLQNGVGFIEE</sequence>
<reference evidence="1" key="1">
    <citation type="submission" date="2020-01" db="EMBL/GenBank/DDBJ databases">
        <authorList>
            <person name="Meier V. D."/>
            <person name="Meier V D."/>
        </authorList>
    </citation>
    <scope>NUCLEOTIDE SEQUENCE</scope>
    <source>
        <strain evidence="1">HLG_WM_MAG_02</strain>
    </source>
</reference>
<name>A0A6S6SUP1_9BACT</name>
<protein>
    <recommendedName>
        <fullName evidence="2">DoxX family protein</fullName>
    </recommendedName>
</protein>
<dbReference type="EMBL" id="CACVAZ010000031">
    <property type="protein sequence ID" value="CAA6806270.1"/>
    <property type="molecule type" value="Genomic_DNA"/>
</dbReference>
<feature type="non-terminal residue" evidence="1">
    <location>
        <position position="39"/>
    </location>
</feature>
<evidence type="ECO:0008006" key="2">
    <source>
        <dbReference type="Google" id="ProtNLM"/>
    </source>
</evidence>
<organism evidence="1">
    <name type="scientific">uncultured Sulfurovum sp</name>
    <dbReference type="NCBI Taxonomy" id="269237"/>
    <lineage>
        <taxon>Bacteria</taxon>
        <taxon>Pseudomonadati</taxon>
        <taxon>Campylobacterota</taxon>
        <taxon>Epsilonproteobacteria</taxon>
        <taxon>Campylobacterales</taxon>
        <taxon>Sulfurovaceae</taxon>
        <taxon>Sulfurovum</taxon>
        <taxon>environmental samples</taxon>
    </lineage>
</organism>
<dbReference type="AlphaFoldDB" id="A0A6S6SUP1"/>
<gene>
    <name evidence="1" type="ORF">HELGO_WM33163</name>
</gene>